<dbReference type="PROSITE" id="PS01124">
    <property type="entry name" value="HTH_ARAC_FAMILY_2"/>
    <property type="match status" value="1"/>
</dbReference>
<dbReference type="Proteomes" id="UP000185783">
    <property type="component" value="Unassembled WGS sequence"/>
</dbReference>
<accession>A0A1U7JGP5</accession>
<dbReference type="PANTHER" id="PTHR47893">
    <property type="entry name" value="REGULATORY PROTEIN PCHR"/>
    <property type="match status" value="1"/>
</dbReference>
<comment type="caution">
    <text evidence="5">The sequence shown here is derived from an EMBL/GenBank/DDBJ whole genome shotgun (WGS) entry which is preliminary data.</text>
</comment>
<proteinExistence type="predicted"/>
<reference evidence="5 6" key="1">
    <citation type="submission" date="2016-03" db="EMBL/GenBank/DDBJ databases">
        <title>Genome sequence of Nesiotobacter sp. nov., a moderately halophilic alphaproteobacterium isolated from the Yellow Sea, China.</title>
        <authorList>
            <person name="Zhang G."/>
            <person name="Zhang R."/>
        </authorList>
    </citation>
    <scope>NUCLEOTIDE SEQUENCE [LARGE SCALE GENOMIC DNA]</scope>
    <source>
        <strain evidence="5 6">WB1-6</strain>
    </source>
</reference>
<dbReference type="InterPro" id="IPR053142">
    <property type="entry name" value="PchR_regulatory_protein"/>
</dbReference>
<dbReference type="SUPFAM" id="SSF46689">
    <property type="entry name" value="Homeodomain-like"/>
    <property type="match status" value="1"/>
</dbReference>
<dbReference type="AlphaFoldDB" id="A0A1U7JGP5"/>
<protein>
    <recommendedName>
        <fullName evidence="4">HTH araC/xylS-type domain-containing protein</fullName>
    </recommendedName>
</protein>
<keyword evidence="3" id="KW-0804">Transcription</keyword>
<dbReference type="InterPro" id="IPR018062">
    <property type="entry name" value="HTH_AraC-typ_CS"/>
</dbReference>
<dbReference type="InterPro" id="IPR009057">
    <property type="entry name" value="Homeodomain-like_sf"/>
</dbReference>
<dbReference type="PROSITE" id="PS00041">
    <property type="entry name" value="HTH_ARAC_FAMILY_1"/>
    <property type="match status" value="1"/>
</dbReference>
<evidence type="ECO:0000256" key="3">
    <source>
        <dbReference type="ARBA" id="ARBA00023163"/>
    </source>
</evidence>
<organism evidence="5 6">
    <name type="scientific">Pseudovibrio exalbescens</name>
    <dbReference type="NCBI Taxonomy" id="197461"/>
    <lineage>
        <taxon>Bacteria</taxon>
        <taxon>Pseudomonadati</taxon>
        <taxon>Pseudomonadota</taxon>
        <taxon>Alphaproteobacteria</taxon>
        <taxon>Hyphomicrobiales</taxon>
        <taxon>Stappiaceae</taxon>
        <taxon>Pseudovibrio</taxon>
    </lineage>
</organism>
<keyword evidence="1" id="KW-0805">Transcription regulation</keyword>
<evidence type="ECO:0000259" key="4">
    <source>
        <dbReference type="PROSITE" id="PS01124"/>
    </source>
</evidence>
<sequence>MDIEVASFADRTGTGLKWSLSHFRSQGPDAVEVQSERAAEYVFTQVPLAGTFEAELNCGTQYDGATAGLIRPKESSALFRFNHSDNAMFGVLLPLTVLEQWFGGDVPKGARDLLRRVGSATLHRPSPLPLYLRQMLVSSLENQSPLRHHLVEAAAIQVMGFQIDQLTAFGAPTFLPHELQAAREAQAIMQANAMAPPNARDLAASLGISANRLANAYREVFNCTLAQGAAQIRLQAACGALQAGASIKVVALQAGYSSASSFTYAFRKQLGLPPREWLNARARRSK</sequence>
<dbReference type="GO" id="GO:0003700">
    <property type="term" value="F:DNA-binding transcription factor activity"/>
    <property type="evidence" value="ECO:0007669"/>
    <property type="project" value="InterPro"/>
</dbReference>
<dbReference type="GO" id="GO:0043565">
    <property type="term" value="F:sequence-specific DNA binding"/>
    <property type="evidence" value="ECO:0007669"/>
    <property type="project" value="InterPro"/>
</dbReference>
<keyword evidence="6" id="KW-1185">Reference proteome</keyword>
<dbReference type="PANTHER" id="PTHR47893:SF1">
    <property type="entry name" value="REGULATORY PROTEIN PCHR"/>
    <property type="match status" value="1"/>
</dbReference>
<evidence type="ECO:0000256" key="1">
    <source>
        <dbReference type="ARBA" id="ARBA00023015"/>
    </source>
</evidence>
<evidence type="ECO:0000313" key="6">
    <source>
        <dbReference type="Proteomes" id="UP000185783"/>
    </source>
</evidence>
<dbReference type="Gene3D" id="1.10.10.60">
    <property type="entry name" value="Homeodomain-like"/>
    <property type="match status" value="1"/>
</dbReference>
<feature type="domain" description="HTH araC/xylS-type" evidence="4">
    <location>
        <begin position="183"/>
        <end position="280"/>
    </location>
</feature>
<name>A0A1U7JGP5_9HYPH</name>
<keyword evidence="2" id="KW-0238">DNA-binding</keyword>
<dbReference type="SMART" id="SM00342">
    <property type="entry name" value="HTH_ARAC"/>
    <property type="match status" value="1"/>
</dbReference>
<gene>
    <name evidence="5" type="ORF">A3843_11370</name>
</gene>
<dbReference type="EMBL" id="LVVZ01000017">
    <property type="protein sequence ID" value="OKL43864.1"/>
    <property type="molecule type" value="Genomic_DNA"/>
</dbReference>
<evidence type="ECO:0000313" key="5">
    <source>
        <dbReference type="EMBL" id="OKL43864.1"/>
    </source>
</evidence>
<dbReference type="Pfam" id="PF12833">
    <property type="entry name" value="HTH_18"/>
    <property type="match status" value="1"/>
</dbReference>
<dbReference type="InterPro" id="IPR018060">
    <property type="entry name" value="HTH_AraC"/>
</dbReference>
<evidence type="ECO:0000256" key="2">
    <source>
        <dbReference type="ARBA" id="ARBA00023125"/>
    </source>
</evidence>
<dbReference type="STRING" id="197461.A3843_11370"/>